<keyword evidence="4" id="KW-1185">Reference proteome</keyword>
<dbReference type="OrthoDB" id="6604875at2759"/>
<evidence type="ECO:0000313" key="3">
    <source>
        <dbReference type="EMBL" id="KAG6375229.1"/>
    </source>
</evidence>
<feature type="region of interest" description="Disordered" evidence="1">
    <location>
        <begin position="1"/>
        <end position="22"/>
    </location>
</feature>
<dbReference type="EMBL" id="JAGFBS010000015">
    <property type="protein sequence ID" value="KAG6375229.1"/>
    <property type="molecule type" value="Genomic_DNA"/>
</dbReference>
<feature type="domain" description="Distal membrane-arm assembly complex protein 1-like" evidence="2">
    <location>
        <begin position="28"/>
        <end position="68"/>
    </location>
</feature>
<evidence type="ECO:0000259" key="2">
    <source>
        <dbReference type="Pfam" id="PF15055"/>
    </source>
</evidence>
<dbReference type="Proteomes" id="UP000683000">
    <property type="component" value="Unassembled WGS sequence"/>
</dbReference>
<dbReference type="Pfam" id="PF15055">
    <property type="entry name" value="DMAC1_Dmo2"/>
    <property type="match status" value="1"/>
</dbReference>
<accession>A0A8I2YME3</accession>
<feature type="compositionally biased region" description="Low complexity" evidence="1">
    <location>
        <begin position="8"/>
        <end position="18"/>
    </location>
</feature>
<dbReference type="AlphaFoldDB" id="A0A8I2YME3"/>
<evidence type="ECO:0000313" key="4">
    <source>
        <dbReference type="Proteomes" id="UP000683000"/>
    </source>
</evidence>
<sequence length="96" mass="10121">MSGPPRASKSASPSTLSSEEGQQWEYKDCISCKVVGTGALALTGLYALRMARSQAPGSVFGKRMMAGIGVGESALQSRCILPRGNPKRFESCHTGK</sequence>
<gene>
    <name evidence="3" type="ORF">JVT61DRAFT_3442</name>
</gene>
<dbReference type="InterPro" id="IPR028036">
    <property type="entry name" value="DMAC1-like_dom"/>
</dbReference>
<reference evidence="3" key="1">
    <citation type="submission" date="2021-03" db="EMBL/GenBank/DDBJ databases">
        <title>Evolutionary innovations through gain and loss of genes in the ectomycorrhizal Boletales.</title>
        <authorList>
            <person name="Wu G."/>
            <person name="Miyauchi S."/>
            <person name="Morin E."/>
            <person name="Yang Z.-L."/>
            <person name="Xu J."/>
            <person name="Martin F.M."/>
        </authorList>
    </citation>
    <scope>NUCLEOTIDE SEQUENCE</scope>
    <source>
        <strain evidence="3">BR01</strain>
    </source>
</reference>
<protein>
    <recommendedName>
        <fullName evidence="2">Distal membrane-arm assembly complex protein 1-like domain-containing protein</fullName>
    </recommendedName>
</protein>
<proteinExistence type="predicted"/>
<evidence type="ECO:0000256" key="1">
    <source>
        <dbReference type="SAM" id="MobiDB-lite"/>
    </source>
</evidence>
<comment type="caution">
    <text evidence="3">The sequence shown here is derived from an EMBL/GenBank/DDBJ whole genome shotgun (WGS) entry which is preliminary data.</text>
</comment>
<organism evidence="3 4">
    <name type="scientific">Boletus reticuloceps</name>
    <dbReference type="NCBI Taxonomy" id="495285"/>
    <lineage>
        <taxon>Eukaryota</taxon>
        <taxon>Fungi</taxon>
        <taxon>Dikarya</taxon>
        <taxon>Basidiomycota</taxon>
        <taxon>Agaricomycotina</taxon>
        <taxon>Agaricomycetes</taxon>
        <taxon>Agaricomycetidae</taxon>
        <taxon>Boletales</taxon>
        <taxon>Boletineae</taxon>
        <taxon>Boletaceae</taxon>
        <taxon>Boletoideae</taxon>
        <taxon>Boletus</taxon>
    </lineage>
</organism>
<name>A0A8I2YME3_9AGAM</name>